<organism evidence="1 2">
    <name type="scientific">Allacma fusca</name>
    <dbReference type="NCBI Taxonomy" id="39272"/>
    <lineage>
        <taxon>Eukaryota</taxon>
        <taxon>Metazoa</taxon>
        <taxon>Ecdysozoa</taxon>
        <taxon>Arthropoda</taxon>
        <taxon>Hexapoda</taxon>
        <taxon>Collembola</taxon>
        <taxon>Symphypleona</taxon>
        <taxon>Sminthuridae</taxon>
        <taxon>Allacma</taxon>
    </lineage>
</organism>
<reference evidence="1" key="1">
    <citation type="submission" date="2021-06" db="EMBL/GenBank/DDBJ databases">
        <authorList>
            <person name="Hodson N. C."/>
            <person name="Mongue J. A."/>
            <person name="Jaron S. K."/>
        </authorList>
    </citation>
    <scope>NUCLEOTIDE SEQUENCE</scope>
</reference>
<dbReference type="EMBL" id="CAJVCH010526288">
    <property type="protein sequence ID" value="CAG7822417.1"/>
    <property type="molecule type" value="Genomic_DNA"/>
</dbReference>
<comment type="caution">
    <text evidence="1">The sequence shown here is derived from an EMBL/GenBank/DDBJ whole genome shotgun (WGS) entry which is preliminary data.</text>
</comment>
<evidence type="ECO:0000313" key="1">
    <source>
        <dbReference type="EMBL" id="CAG7822417.1"/>
    </source>
</evidence>
<evidence type="ECO:0000313" key="2">
    <source>
        <dbReference type="Proteomes" id="UP000708208"/>
    </source>
</evidence>
<keyword evidence="2" id="KW-1185">Reference proteome</keyword>
<name>A0A8J2PBQ6_9HEXA</name>
<gene>
    <name evidence="1" type="ORF">AFUS01_LOCUS32692</name>
</gene>
<feature type="non-terminal residue" evidence="1">
    <location>
        <position position="57"/>
    </location>
</feature>
<proteinExistence type="predicted"/>
<dbReference type="Proteomes" id="UP000708208">
    <property type="component" value="Unassembled WGS sequence"/>
</dbReference>
<accession>A0A8J2PBQ6</accession>
<dbReference type="AlphaFoldDB" id="A0A8J2PBQ6"/>
<sequence>MILPKEFKLILEDPVGTPGTNKYYLRKGEMGDKESNAKNFTILIQTLVDGAGRMVVE</sequence>
<protein>
    <submittedName>
        <fullName evidence="1">Uncharacterized protein</fullName>
    </submittedName>
</protein>